<evidence type="ECO:0000259" key="3">
    <source>
        <dbReference type="Pfam" id="PF13519"/>
    </source>
</evidence>
<keyword evidence="1" id="KW-0472">Membrane</keyword>
<feature type="domain" description="VWFA" evidence="3">
    <location>
        <begin position="90"/>
        <end position="192"/>
    </location>
</feature>
<dbReference type="Pfam" id="PF07584">
    <property type="entry name" value="BatA"/>
    <property type="match status" value="1"/>
</dbReference>
<organism evidence="4 5">
    <name type="scientific">Natranaerovirga hydrolytica</name>
    <dbReference type="NCBI Taxonomy" id="680378"/>
    <lineage>
        <taxon>Bacteria</taxon>
        <taxon>Bacillati</taxon>
        <taxon>Bacillota</taxon>
        <taxon>Clostridia</taxon>
        <taxon>Lachnospirales</taxon>
        <taxon>Natranaerovirgaceae</taxon>
        <taxon>Natranaerovirga</taxon>
    </lineage>
</organism>
<keyword evidence="1" id="KW-0812">Transmembrane</keyword>
<feature type="transmembrane region" description="Helical" evidence="1">
    <location>
        <begin position="59"/>
        <end position="80"/>
    </location>
</feature>
<evidence type="ECO:0000256" key="1">
    <source>
        <dbReference type="SAM" id="Phobius"/>
    </source>
</evidence>
<evidence type="ECO:0000313" key="4">
    <source>
        <dbReference type="EMBL" id="TCK98695.1"/>
    </source>
</evidence>
<dbReference type="OrthoDB" id="9780136at2"/>
<sequence length="600" mass="68878">MGFIQLWPLVFLILIPLVIIMYLLKQKSEDFLYSSTFLWEEVYKNMEVNTPWEKLKKSLLFFLQLFLILFFIFLLMNPFIESNNNDTENLLLVIDNSGSMNGYYNEKTRFENAIEGAIHYLDTLSQETSISIITIGNAPTIELSNTRDKELAKDTLKGIEPTHMSANMEESLSLITSITDYWTEYQVLFFTDQDIHIENINGQIVPFDNELSNVSMDYVSHSHIEGRLHIMAQVTNRSSVNQSIEVNLYGDGNLLNIERVSLEPEETKIIQFNDVTFDGHIIQAEINESDDLIEDNIAYDVLSSTNVSRVLLGTNRNIFLERALLTVPNIELYKTSDIEDISRIEDYDLYIIDGLAFEQLPRGNVFLINPNTNPFVEVNQTFEGGVLRAQDTLLTSNIEMLNFAVRELKNIQGTHYMDTFLQLGDEKVGLYGESDGQKIVVIPFDFHDSDLVLKPEFPILMHNIMEYLLDSNILKSHTFTAGEAVSFHAHTRGSSITITKPNGENEEVPIRFPMLDFTNTKEAGIYTATQTIEEETLTEYFVVNFPQEEKIRGEPVIMDNNQQTQQSIRYGRMDLTKYLIMALLGLVLVEWIAYILDSRR</sequence>
<protein>
    <submittedName>
        <fullName evidence="4">von Willebrand factor type A domain-containing protein</fullName>
    </submittedName>
</protein>
<dbReference type="EMBL" id="SMGQ01000011">
    <property type="protein sequence ID" value="TCK98695.1"/>
    <property type="molecule type" value="Genomic_DNA"/>
</dbReference>
<accession>A0A4R1MZS4</accession>
<dbReference type="InterPro" id="IPR036465">
    <property type="entry name" value="vWFA_dom_sf"/>
</dbReference>
<gene>
    <name evidence="4" type="ORF">EDC19_1128</name>
</gene>
<dbReference type="Proteomes" id="UP000294545">
    <property type="component" value="Unassembled WGS sequence"/>
</dbReference>
<dbReference type="CDD" id="cd00198">
    <property type="entry name" value="vWFA"/>
    <property type="match status" value="1"/>
</dbReference>
<dbReference type="Pfam" id="PF13519">
    <property type="entry name" value="VWA_2"/>
    <property type="match status" value="1"/>
</dbReference>
<keyword evidence="5" id="KW-1185">Reference proteome</keyword>
<proteinExistence type="predicted"/>
<evidence type="ECO:0000313" key="5">
    <source>
        <dbReference type="Proteomes" id="UP000294545"/>
    </source>
</evidence>
<dbReference type="PANTHER" id="PTHR37464:SF1">
    <property type="entry name" value="BLL2463 PROTEIN"/>
    <property type="match status" value="1"/>
</dbReference>
<dbReference type="InterPro" id="IPR002035">
    <property type="entry name" value="VWF_A"/>
</dbReference>
<comment type="caution">
    <text evidence="4">The sequence shown here is derived from an EMBL/GenBank/DDBJ whole genome shotgun (WGS) entry which is preliminary data.</text>
</comment>
<dbReference type="Gene3D" id="3.40.50.410">
    <property type="entry name" value="von Willebrand factor, type A domain"/>
    <property type="match status" value="1"/>
</dbReference>
<keyword evidence="1" id="KW-1133">Transmembrane helix</keyword>
<dbReference type="AlphaFoldDB" id="A0A4R1MZS4"/>
<feature type="domain" description="Aerotolerance regulator N-terminal" evidence="2">
    <location>
        <begin position="1"/>
        <end position="78"/>
    </location>
</feature>
<dbReference type="InterPro" id="IPR024163">
    <property type="entry name" value="Aerotolerance_reg_N"/>
</dbReference>
<feature type="transmembrane region" description="Helical" evidence="1">
    <location>
        <begin position="578"/>
        <end position="596"/>
    </location>
</feature>
<reference evidence="4 5" key="1">
    <citation type="submission" date="2019-03" db="EMBL/GenBank/DDBJ databases">
        <title>Genomic Encyclopedia of Type Strains, Phase IV (KMG-IV): sequencing the most valuable type-strain genomes for metagenomic binning, comparative biology and taxonomic classification.</title>
        <authorList>
            <person name="Goeker M."/>
        </authorList>
    </citation>
    <scope>NUCLEOTIDE SEQUENCE [LARGE SCALE GENOMIC DNA]</scope>
    <source>
        <strain evidence="4 5">DSM 24176</strain>
    </source>
</reference>
<name>A0A4R1MZS4_9FIRM</name>
<dbReference type="SUPFAM" id="SSF53300">
    <property type="entry name" value="vWA-like"/>
    <property type="match status" value="1"/>
</dbReference>
<dbReference type="RefSeq" id="WP_132281752.1">
    <property type="nucleotide sequence ID" value="NZ_SMGQ01000011.1"/>
</dbReference>
<feature type="transmembrane region" description="Helical" evidence="1">
    <location>
        <begin position="6"/>
        <end position="24"/>
    </location>
</feature>
<evidence type="ECO:0000259" key="2">
    <source>
        <dbReference type="Pfam" id="PF07584"/>
    </source>
</evidence>
<dbReference type="PANTHER" id="PTHR37464">
    <property type="entry name" value="BLL2463 PROTEIN"/>
    <property type="match status" value="1"/>
</dbReference>